<sequence length="155" mass="17248">MKINDVLTHATTQSGLPWSSKKRVLENLSSLISDYLGGNEEQTDSLFHSFVAREKLGSTAIGDGVAIPHCRAPGFKRIHGCLITLKTPVDFDAFDDKPVDLVFALIVPEEKNDEHLATLARIAALMQKDESRQKLRECRTNHDLYETALALERSS</sequence>
<dbReference type="Gene3D" id="3.40.930.10">
    <property type="entry name" value="Mannitol-specific EII, Chain A"/>
    <property type="match status" value="1"/>
</dbReference>
<dbReference type="AlphaFoldDB" id="A0A520MHQ2"/>
<gene>
    <name evidence="2" type="ORF">EVB03_03325</name>
</gene>
<dbReference type="GO" id="GO:0030295">
    <property type="term" value="F:protein kinase activator activity"/>
    <property type="evidence" value="ECO:0007669"/>
    <property type="project" value="TreeGrafter"/>
</dbReference>
<evidence type="ECO:0000313" key="3">
    <source>
        <dbReference type="Proteomes" id="UP000315889"/>
    </source>
</evidence>
<name>A0A520MHQ2_9GAMM</name>
<proteinExistence type="predicted"/>
<dbReference type="SUPFAM" id="SSF55804">
    <property type="entry name" value="Phoshotransferase/anion transport protein"/>
    <property type="match status" value="1"/>
</dbReference>
<accession>A0A520MHQ2</accession>
<dbReference type="Proteomes" id="UP000315889">
    <property type="component" value="Unassembled WGS sequence"/>
</dbReference>
<dbReference type="Pfam" id="PF00359">
    <property type="entry name" value="PTS_EIIA_2"/>
    <property type="match status" value="1"/>
</dbReference>
<dbReference type="PROSITE" id="PS51094">
    <property type="entry name" value="PTS_EIIA_TYPE_2"/>
    <property type="match status" value="1"/>
</dbReference>
<evidence type="ECO:0000313" key="2">
    <source>
        <dbReference type="EMBL" id="RZO20752.1"/>
    </source>
</evidence>
<dbReference type="EMBL" id="SHBP01000003">
    <property type="protein sequence ID" value="RZO20752.1"/>
    <property type="molecule type" value="Genomic_DNA"/>
</dbReference>
<dbReference type="InterPro" id="IPR002178">
    <property type="entry name" value="PTS_EIIA_type-2_dom"/>
</dbReference>
<dbReference type="CDD" id="cd00211">
    <property type="entry name" value="PTS_IIA_fru"/>
    <property type="match status" value="1"/>
</dbReference>
<dbReference type="InterPro" id="IPR051541">
    <property type="entry name" value="PTS_SugarTrans_NitroReg"/>
</dbReference>
<reference evidence="2 3" key="1">
    <citation type="submission" date="2019-02" db="EMBL/GenBank/DDBJ databases">
        <title>Prokaryotic population dynamics and viral predation in marine succession experiment using metagenomics: the confinement effect.</title>
        <authorList>
            <person name="Haro-Moreno J.M."/>
            <person name="Rodriguez-Valera F."/>
            <person name="Lopez-Perez M."/>
        </authorList>
    </citation>
    <scope>NUCLEOTIDE SEQUENCE [LARGE SCALE GENOMIC DNA]</scope>
    <source>
        <strain evidence="2">MED-G170</strain>
    </source>
</reference>
<comment type="caution">
    <text evidence="2">The sequence shown here is derived from an EMBL/GenBank/DDBJ whole genome shotgun (WGS) entry which is preliminary data.</text>
</comment>
<organism evidence="2 3">
    <name type="scientific">SAR92 clade bacterium</name>
    <dbReference type="NCBI Taxonomy" id="2315479"/>
    <lineage>
        <taxon>Bacteria</taxon>
        <taxon>Pseudomonadati</taxon>
        <taxon>Pseudomonadota</taxon>
        <taxon>Gammaproteobacteria</taxon>
        <taxon>Cellvibrionales</taxon>
        <taxon>Porticoccaceae</taxon>
        <taxon>SAR92 clade</taxon>
    </lineage>
</organism>
<dbReference type="PANTHER" id="PTHR47738:SF1">
    <property type="entry name" value="NITROGEN REGULATORY PROTEIN"/>
    <property type="match status" value="1"/>
</dbReference>
<evidence type="ECO:0000259" key="1">
    <source>
        <dbReference type="PROSITE" id="PS51094"/>
    </source>
</evidence>
<dbReference type="PANTHER" id="PTHR47738">
    <property type="entry name" value="PTS SYSTEM FRUCTOSE-LIKE EIIA COMPONENT-RELATED"/>
    <property type="match status" value="1"/>
</dbReference>
<dbReference type="InterPro" id="IPR016152">
    <property type="entry name" value="PTrfase/Anion_transptr"/>
</dbReference>
<protein>
    <submittedName>
        <fullName evidence="2">PTS fructose transporter subunit IIA</fullName>
    </submittedName>
</protein>
<feature type="domain" description="PTS EIIA type-2" evidence="1">
    <location>
        <begin position="5"/>
        <end position="151"/>
    </location>
</feature>